<accession>A0A0F2T7U9</accession>
<comment type="caution">
    <text evidence="1">The sequence shown here is derived from an EMBL/GenBank/DDBJ whole genome shotgun (WGS) entry which is preliminary data.</text>
</comment>
<protein>
    <submittedName>
        <fullName evidence="1">Uncharacterized protein</fullName>
    </submittedName>
</protein>
<dbReference type="OrthoDB" id="4337494at2"/>
<organism evidence="1 2">
    <name type="scientific">Streptomyces rubellomurinus (strain ATCC 31215)</name>
    <dbReference type="NCBI Taxonomy" id="359131"/>
    <lineage>
        <taxon>Bacteria</taxon>
        <taxon>Bacillati</taxon>
        <taxon>Actinomycetota</taxon>
        <taxon>Actinomycetes</taxon>
        <taxon>Kitasatosporales</taxon>
        <taxon>Streptomycetaceae</taxon>
        <taxon>Streptomyces</taxon>
    </lineage>
</organism>
<dbReference type="EMBL" id="JZKH01000109">
    <property type="protein sequence ID" value="KJS58466.1"/>
    <property type="molecule type" value="Genomic_DNA"/>
</dbReference>
<evidence type="ECO:0000313" key="2">
    <source>
        <dbReference type="Proteomes" id="UP000033699"/>
    </source>
</evidence>
<sequence>MPHVNDRARLKQYLALMSVPQHVLRAAMVNGRIELDTKDAGQQRFQALLWDLLFSSGRSHPWDHRGGRSFRELAGYYEWVMPGPNQLTIQVSVAPRVAHYLLPTTATYADGSHVHFGVPGLRIERVSARAVHLLHLPTQGRLELRESHHGTVRLMHSRLRWETGSDETPENLTFWHTSGLTDAEESASPHWAPTPCTPLRSGLMVRASTWWRHWPHTAEIVPARRSNTTRCLTWRKGPSCAEVGDLLVNSAIRITDAVHGSDPDGLDVSVLRLGPAAIELARTS</sequence>
<dbReference type="RefSeq" id="WP_045703975.1">
    <property type="nucleotide sequence ID" value="NZ_JZKH01000109.1"/>
</dbReference>
<keyword evidence="2" id="KW-1185">Reference proteome</keyword>
<dbReference type="AlphaFoldDB" id="A0A0F2T7U9"/>
<name>A0A0F2T7U9_STRR3</name>
<reference evidence="1 2" key="1">
    <citation type="submission" date="2015-02" db="EMBL/GenBank/DDBJ databases">
        <authorList>
            <person name="Ju K.-S."/>
            <person name="Doroghazi J.R."/>
            <person name="Metcalf W."/>
        </authorList>
    </citation>
    <scope>NUCLEOTIDE SEQUENCE [LARGE SCALE GENOMIC DNA]</scope>
    <source>
        <strain evidence="1 2">ATCC 31215</strain>
    </source>
</reference>
<gene>
    <name evidence="1" type="ORF">VM95_33175</name>
</gene>
<dbReference type="Proteomes" id="UP000033699">
    <property type="component" value="Unassembled WGS sequence"/>
</dbReference>
<evidence type="ECO:0000313" key="1">
    <source>
        <dbReference type="EMBL" id="KJS58466.1"/>
    </source>
</evidence>
<dbReference type="PATRIC" id="fig|359131.3.peg.788"/>
<proteinExistence type="predicted"/>